<keyword evidence="2" id="KW-1185">Reference proteome</keyword>
<dbReference type="Proteomes" id="UP001251374">
    <property type="component" value="Unassembled WGS sequence"/>
</dbReference>
<evidence type="ECO:0000313" key="2">
    <source>
        <dbReference type="Proteomes" id="UP001251374"/>
    </source>
</evidence>
<sequence>MTYNANTPRKGPTPSLQVCDATSGSVRLAWQRPCRADLLSEEQQVLLALQREEAAHDLVRRRFLLTTEQYLKGELSEQSAPLG</sequence>
<dbReference type="EMBL" id="JARWAM010000024">
    <property type="protein sequence ID" value="MDR5907659.1"/>
    <property type="molecule type" value="Genomic_DNA"/>
</dbReference>
<name>A0ABU1HJK0_9GAMM</name>
<protein>
    <recommendedName>
        <fullName evidence="3">Transposase</fullName>
    </recommendedName>
</protein>
<evidence type="ECO:0008006" key="3">
    <source>
        <dbReference type="Google" id="ProtNLM"/>
    </source>
</evidence>
<gene>
    <name evidence="1" type="ORF">QC821_20505</name>
</gene>
<reference evidence="1 2" key="1">
    <citation type="submission" date="2023-04" db="EMBL/GenBank/DDBJ databases">
        <title>A long-awaited taxogenomic arrangement of the family Halomonadaceae.</title>
        <authorList>
            <person name="De La Haba R."/>
            <person name="Chuvochina M."/>
            <person name="Wittouck S."/>
            <person name="Arahal D.R."/>
            <person name="Sanchez-Porro C."/>
            <person name="Hugenholtz P."/>
            <person name="Ventosa A."/>
        </authorList>
    </citation>
    <scope>NUCLEOTIDE SEQUENCE [LARGE SCALE GENOMIC DNA]</scope>
    <source>
        <strain evidence="1 2">DSM 26770</strain>
    </source>
</reference>
<dbReference type="RefSeq" id="WP_309725185.1">
    <property type="nucleotide sequence ID" value="NZ_JARWAM010000024.1"/>
</dbReference>
<proteinExistence type="predicted"/>
<organism evidence="1 2">
    <name type="scientific">Franzmannia qiaohouensis</name>
    <dbReference type="NCBI Taxonomy" id="1329370"/>
    <lineage>
        <taxon>Bacteria</taxon>
        <taxon>Pseudomonadati</taxon>
        <taxon>Pseudomonadota</taxon>
        <taxon>Gammaproteobacteria</taxon>
        <taxon>Oceanospirillales</taxon>
        <taxon>Halomonadaceae</taxon>
        <taxon>Franzmannia</taxon>
    </lineage>
</organism>
<evidence type="ECO:0000313" key="1">
    <source>
        <dbReference type="EMBL" id="MDR5907659.1"/>
    </source>
</evidence>
<accession>A0ABU1HJK0</accession>
<comment type="caution">
    <text evidence="1">The sequence shown here is derived from an EMBL/GenBank/DDBJ whole genome shotgun (WGS) entry which is preliminary data.</text>
</comment>